<evidence type="ECO:0000313" key="2">
    <source>
        <dbReference type="EMBL" id="GAM58258.1"/>
    </source>
</evidence>
<dbReference type="SUPFAM" id="SSF53474">
    <property type="entry name" value="alpha/beta-Hydrolases"/>
    <property type="match status" value="1"/>
</dbReference>
<dbReference type="PANTHER" id="PTHR43798:SF29">
    <property type="entry name" value="AB HYDROLASE-1 DOMAIN-CONTAINING PROTEIN"/>
    <property type="match status" value="1"/>
</dbReference>
<protein>
    <submittedName>
        <fullName evidence="2">Beta-ketoadipate enol-lactone hydrolase</fullName>
        <ecNumber evidence="2">3.1.1.24</ecNumber>
    </submittedName>
</protein>
<dbReference type="AlphaFoldDB" id="A0A0B8P4P5"/>
<dbReference type="PANTHER" id="PTHR43798">
    <property type="entry name" value="MONOACYLGLYCEROL LIPASE"/>
    <property type="match status" value="1"/>
</dbReference>
<dbReference type="InterPro" id="IPR000073">
    <property type="entry name" value="AB_hydrolase_1"/>
</dbReference>
<evidence type="ECO:0000313" key="3">
    <source>
        <dbReference type="Proteomes" id="UP000031671"/>
    </source>
</evidence>
<dbReference type="InterPro" id="IPR050266">
    <property type="entry name" value="AB_hydrolase_sf"/>
</dbReference>
<dbReference type="Proteomes" id="UP000031671">
    <property type="component" value="Unassembled WGS sequence"/>
</dbReference>
<comment type="caution">
    <text evidence="2">The sequence shown here is derived from an EMBL/GenBank/DDBJ whole genome shotgun (WGS) entry which is preliminary data.</text>
</comment>
<gene>
    <name evidence="2" type="ORF">JCM19231_2703</name>
</gene>
<reference evidence="2 3" key="1">
    <citation type="submission" date="2015-01" db="EMBL/GenBank/DDBJ databases">
        <title>Vibrio sp. C1 JCM 19231 whole genome shotgun sequence.</title>
        <authorList>
            <person name="Sawabe T."/>
            <person name="Meirelles P."/>
            <person name="Feng G."/>
            <person name="Sayaka M."/>
            <person name="Hattori M."/>
            <person name="Ohkuma M."/>
        </authorList>
    </citation>
    <scope>NUCLEOTIDE SEQUENCE [LARGE SCALE GENOMIC DNA]</scope>
    <source>
        <strain evidence="3">JCM 19231</strain>
    </source>
</reference>
<name>A0A0B8P4P5_9VIBR</name>
<accession>A0A0B8P4P5</accession>
<reference evidence="2 3" key="2">
    <citation type="submission" date="2015-01" db="EMBL/GenBank/DDBJ databases">
        <authorList>
            <consortium name="NBRP consortium"/>
            <person name="Sawabe T."/>
            <person name="Meirelles P."/>
            <person name="Feng G."/>
            <person name="Sayaka M."/>
            <person name="Hattori M."/>
            <person name="Ohkuma M."/>
        </authorList>
    </citation>
    <scope>NUCLEOTIDE SEQUENCE [LARGE SCALE GENOMIC DNA]</scope>
    <source>
        <strain evidence="3">JCM 19231</strain>
    </source>
</reference>
<proteinExistence type="predicted"/>
<feature type="domain" description="AB hydrolase-1" evidence="1">
    <location>
        <begin position="40"/>
        <end position="220"/>
    </location>
</feature>
<organism evidence="2 3">
    <name type="scientific">Vibrio ishigakensis</name>
    <dbReference type="NCBI Taxonomy" id="1481914"/>
    <lineage>
        <taxon>Bacteria</taxon>
        <taxon>Pseudomonadati</taxon>
        <taxon>Pseudomonadota</taxon>
        <taxon>Gammaproteobacteria</taxon>
        <taxon>Vibrionales</taxon>
        <taxon>Vibrionaceae</taxon>
        <taxon>Vibrio</taxon>
    </lineage>
</organism>
<dbReference type="RefSeq" id="WP_261833307.1">
    <property type="nucleotide sequence ID" value="NZ_AP024881.1"/>
</dbReference>
<keyword evidence="2" id="KW-0378">Hydrolase</keyword>
<dbReference type="EC" id="3.1.1.24" evidence="2"/>
<dbReference type="Gene3D" id="3.40.50.1820">
    <property type="entry name" value="alpha/beta hydrolase"/>
    <property type="match status" value="1"/>
</dbReference>
<dbReference type="Pfam" id="PF00561">
    <property type="entry name" value="Abhydrolase_1"/>
    <property type="match status" value="1"/>
</dbReference>
<sequence length="236" mass="25901">MSQTPLIWLPGLLCDQDLFADMNAELPNWVAPQTAKLGALDSMQAMAKKVLDEAPKEFILGGLSMGGILAFEVYRQAPDRVKGLILMDTNAADEKPEVSVKRDALVERAVNGEFEAITPEVLMPVLIHESRLHDTELTQRVSQMTISVGLEALKAHAKALATRPDQRPLLSDITCPTLVITGKQDALCPMANHLLMAEHIADVSLHVIPECGHLSSMEKPIEVASIVSDWLERKIR</sequence>
<dbReference type="EMBL" id="BBRZ01000080">
    <property type="protein sequence ID" value="GAM58258.1"/>
    <property type="molecule type" value="Genomic_DNA"/>
</dbReference>
<keyword evidence="3" id="KW-1185">Reference proteome</keyword>
<dbReference type="InterPro" id="IPR029058">
    <property type="entry name" value="AB_hydrolase_fold"/>
</dbReference>
<evidence type="ECO:0000259" key="1">
    <source>
        <dbReference type="Pfam" id="PF00561"/>
    </source>
</evidence>
<dbReference type="PRINTS" id="PR00111">
    <property type="entry name" value="ABHYDROLASE"/>
</dbReference>
<dbReference type="GO" id="GO:0047570">
    <property type="term" value="F:3-oxoadipate enol-lactonase activity"/>
    <property type="evidence" value="ECO:0007669"/>
    <property type="project" value="UniProtKB-EC"/>
</dbReference>